<accession>A0A835W4I2</accession>
<dbReference type="OrthoDB" id="550117at2759"/>
<proteinExistence type="predicted"/>
<dbReference type="AlphaFoldDB" id="A0A835W4I2"/>
<keyword evidence="2" id="KW-1185">Reference proteome</keyword>
<dbReference type="Proteomes" id="UP000650467">
    <property type="component" value="Unassembled WGS sequence"/>
</dbReference>
<organism evidence="1 2">
    <name type="scientific">Chlamydomonas incerta</name>
    <dbReference type="NCBI Taxonomy" id="51695"/>
    <lineage>
        <taxon>Eukaryota</taxon>
        <taxon>Viridiplantae</taxon>
        <taxon>Chlorophyta</taxon>
        <taxon>core chlorophytes</taxon>
        <taxon>Chlorophyceae</taxon>
        <taxon>CS clade</taxon>
        <taxon>Chlamydomonadales</taxon>
        <taxon>Chlamydomonadaceae</taxon>
        <taxon>Chlamydomonas</taxon>
    </lineage>
</organism>
<evidence type="ECO:0000313" key="1">
    <source>
        <dbReference type="EMBL" id="KAG2436799.1"/>
    </source>
</evidence>
<evidence type="ECO:0000313" key="2">
    <source>
        <dbReference type="Proteomes" id="UP000650467"/>
    </source>
</evidence>
<name>A0A835W4I2_CHLIN</name>
<sequence>MEKATQETEERGWGLLAFIMGLEDLDDEEKKLCYDALDKEGFGARTKHRAFLALDDAELRDAGIRRAAVRKVLRLAMGRAESAAAGSLTAAAVAPDEAAMMRALCSKAVPAPGEVLRLEGAGFVPDVDLGEEVHL</sequence>
<dbReference type="EMBL" id="JAEHOC010000012">
    <property type="protein sequence ID" value="KAG2436799.1"/>
    <property type="molecule type" value="Genomic_DNA"/>
</dbReference>
<gene>
    <name evidence="1" type="ORF">HXX76_006323</name>
</gene>
<protein>
    <submittedName>
        <fullName evidence="1">Uncharacterized protein</fullName>
    </submittedName>
</protein>
<comment type="caution">
    <text evidence="1">The sequence shown here is derived from an EMBL/GenBank/DDBJ whole genome shotgun (WGS) entry which is preliminary data.</text>
</comment>
<reference evidence="1" key="1">
    <citation type="journal article" date="2020" name="bioRxiv">
        <title>Comparative genomics of Chlamydomonas.</title>
        <authorList>
            <person name="Craig R.J."/>
            <person name="Hasan A.R."/>
            <person name="Ness R.W."/>
            <person name="Keightley P.D."/>
        </authorList>
    </citation>
    <scope>NUCLEOTIDE SEQUENCE</scope>
    <source>
        <strain evidence="1">SAG 7.73</strain>
    </source>
</reference>